<dbReference type="GeneID" id="59262772"/>
<feature type="region of interest" description="Disordered" evidence="1">
    <location>
        <begin position="336"/>
        <end position="380"/>
    </location>
</feature>
<feature type="transmembrane region" description="Helical" evidence="2">
    <location>
        <begin position="267"/>
        <end position="290"/>
    </location>
</feature>
<keyword evidence="5" id="KW-1185">Reference proteome</keyword>
<keyword evidence="2" id="KW-1133">Transmembrane helix</keyword>
<protein>
    <recommendedName>
        <fullName evidence="6">Mid2 domain-containing protein</fullName>
    </recommendedName>
</protein>
<evidence type="ECO:0000256" key="2">
    <source>
        <dbReference type="SAM" id="Phobius"/>
    </source>
</evidence>
<evidence type="ECO:0000256" key="1">
    <source>
        <dbReference type="SAM" id="MobiDB-lite"/>
    </source>
</evidence>
<dbReference type="AlphaFoldDB" id="A0A8H6AQL8"/>
<dbReference type="EMBL" id="JABFCT010000011">
    <property type="protein sequence ID" value="KAF5871699.1"/>
    <property type="molecule type" value="Genomic_DNA"/>
</dbReference>
<evidence type="ECO:0008006" key="6">
    <source>
        <dbReference type="Google" id="ProtNLM"/>
    </source>
</evidence>
<sequence>MRVSLFAIVMGLLYGIIEASPARRAESDTANSSDNSSTRSPTSTAMDATSTNEIPSALETTTSITDEGLNPWVTVDASGHASTVTPILTTINSKVTTIDAAPAQLTATSASSISEASTTSTASEVVPTSTGGGAFKICHNLKGKFAPFCKPDNGSSVYVDETYYVTWDARYFAESNISVFIQANYVNASGGGVQAFQSVPTSNNLGFISWTIDKSWLKGMKFNNVTLFVTPTQKTDIISVQGPTLMVTTSPAPEPYRQSPSKAPQGASLYIALPTVLAFIAIVIGGTWYCNRKHRTIGMGNVMGRRKGYGTGSRRQRMGLGKKKDRAIMLRTQELTADGQYRDVPPSRVEDPSMHYRDETGWDNDESFKDETRRQAGSRL</sequence>
<accession>A0A8H6AQL8</accession>
<comment type="caution">
    <text evidence="4">The sequence shown here is derived from an EMBL/GenBank/DDBJ whole genome shotgun (WGS) entry which is preliminary data.</text>
</comment>
<evidence type="ECO:0000313" key="5">
    <source>
        <dbReference type="Proteomes" id="UP000531561"/>
    </source>
</evidence>
<dbReference type="Proteomes" id="UP000531561">
    <property type="component" value="Unassembled WGS sequence"/>
</dbReference>
<keyword evidence="2" id="KW-0472">Membrane</keyword>
<feature type="compositionally biased region" description="Basic and acidic residues" evidence="1">
    <location>
        <begin position="348"/>
        <end position="374"/>
    </location>
</feature>
<evidence type="ECO:0000256" key="3">
    <source>
        <dbReference type="SAM" id="SignalP"/>
    </source>
</evidence>
<dbReference type="OrthoDB" id="4084551at2759"/>
<keyword evidence="3" id="KW-0732">Signal</keyword>
<dbReference type="InterPro" id="IPR028000">
    <property type="entry name" value="Pma1"/>
</dbReference>
<name>A0A8H6AQL8_9HELO</name>
<gene>
    <name evidence="4" type="ORF">Bfra_008723</name>
</gene>
<reference evidence="4 5" key="1">
    <citation type="journal article" date="2020" name="Phytopathology">
        <title>A high-quality genome resource of Botrytis fragariae, a new and rapidly spreading fungal pathogen causing strawberry gray mold in the U.S.A.</title>
        <authorList>
            <person name="Wu Y."/>
            <person name="Saski C.A."/>
            <person name="Schnabel G."/>
            <person name="Xiao S."/>
            <person name="Hu M."/>
        </authorList>
    </citation>
    <scope>NUCLEOTIDE SEQUENCE [LARGE SCALE GENOMIC DNA]</scope>
    <source>
        <strain evidence="4 5">BVB16</strain>
    </source>
</reference>
<feature type="compositionally biased region" description="Polar residues" evidence="1">
    <location>
        <begin position="45"/>
        <end position="55"/>
    </location>
</feature>
<proteinExistence type="predicted"/>
<feature type="compositionally biased region" description="Low complexity" evidence="1">
    <location>
        <begin position="28"/>
        <end position="44"/>
    </location>
</feature>
<dbReference type="RefSeq" id="XP_037190646.1">
    <property type="nucleotide sequence ID" value="XM_037339080.1"/>
</dbReference>
<feature type="signal peptide" evidence="3">
    <location>
        <begin position="1"/>
        <end position="19"/>
    </location>
</feature>
<organism evidence="4 5">
    <name type="scientific">Botrytis fragariae</name>
    <dbReference type="NCBI Taxonomy" id="1964551"/>
    <lineage>
        <taxon>Eukaryota</taxon>
        <taxon>Fungi</taxon>
        <taxon>Dikarya</taxon>
        <taxon>Ascomycota</taxon>
        <taxon>Pezizomycotina</taxon>
        <taxon>Leotiomycetes</taxon>
        <taxon>Helotiales</taxon>
        <taxon>Sclerotiniaceae</taxon>
        <taxon>Botrytis</taxon>
    </lineage>
</organism>
<feature type="region of interest" description="Disordered" evidence="1">
    <location>
        <begin position="23"/>
        <end position="55"/>
    </location>
</feature>
<feature type="chain" id="PRO_5034117140" description="Mid2 domain-containing protein" evidence="3">
    <location>
        <begin position="20"/>
        <end position="380"/>
    </location>
</feature>
<keyword evidence="2" id="KW-0812">Transmembrane</keyword>
<evidence type="ECO:0000313" key="4">
    <source>
        <dbReference type="EMBL" id="KAF5871699.1"/>
    </source>
</evidence>
<dbReference type="Pfam" id="PF14610">
    <property type="entry name" value="Psg1"/>
    <property type="match status" value="1"/>
</dbReference>